<dbReference type="EMBL" id="DTGA01000104">
    <property type="protein sequence ID" value="HGB31156.1"/>
    <property type="molecule type" value="Genomic_DNA"/>
</dbReference>
<name>A0A7C3SPG8_9BACT</name>
<proteinExistence type="predicted"/>
<sequence length="128" mass="14919">MLEEKNKVNLKITLKVEYLLDKKGKFVKDANGDKVFKQNDVLALIQLLSVFDSRKYSLKDYKQYLKVQDKVEEAWRKDAKTLELSLDEATFLKDYLVNFNEKSREDGRLPVGSFLLRTLVSVIEQLEG</sequence>
<gene>
    <name evidence="1" type="ORF">ENV35_04695</name>
</gene>
<organism evidence="1">
    <name type="scientific">Dictyoglomus turgidum</name>
    <dbReference type="NCBI Taxonomy" id="513050"/>
    <lineage>
        <taxon>Bacteria</taxon>
        <taxon>Pseudomonadati</taxon>
        <taxon>Dictyoglomota</taxon>
        <taxon>Dictyoglomia</taxon>
        <taxon>Dictyoglomales</taxon>
        <taxon>Dictyoglomaceae</taxon>
        <taxon>Dictyoglomus</taxon>
    </lineage>
</organism>
<evidence type="ECO:0000313" key="1">
    <source>
        <dbReference type="EMBL" id="HGB31156.1"/>
    </source>
</evidence>
<accession>A0A7C3SPG8</accession>
<comment type="caution">
    <text evidence="1">The sequence shown here is derived from an EMBL/GenBank/DDBJ whole genome shotgun (WGS) entry which is preliminary data.</text>
</comment>
<reference evidence="1" key="1">
    <citation type="journal article" date="2020" name="mSystems">
        <title>Genome- and Community-Level Interaction Insights into Carbon Utilization and Element Cycling Functions of Hydrothermarchaeota in Hydrothermal Sediment.</title>
        <authorList>
            <person name="Zhou Z."/>
            <person name="Liu Y."/>
            <person name="Xu W."/>
            <person name="Pan J."/>
            <person name="Luo Z.H."/>
            <person name="Li M."/>
        </authorList>
    </citation>
    <scope>NUCLEOTIDE SEQUENCE [LARGE SCALE GENOMIC DNA]</scope>
    <source>
        <strain evidence="1">SpSt-751</strain>
    </source>
</reference>
<dbReference type="AlphaFoldDB" id="A0A7C3SPG8"/>
<protein>
    <submittedName>
        <fullName evidence="1">Uncharacterized protein</fullName>
    </submittedName>
</protein>